<proteinExistence type="inferred from homology"/>
<dbReference type="AlphaFoldDB" id="A0A1F7JQR9"/>
<feature type="domain" description="NAD(P)-binding" evidence="3">
    <location>
        <begin position="167"/>
        <end position="343"/>
    </location>
</feature>
<sequence length="370" mass="41382">MKILITGGAGFIGSFLVDKLVSLGHEVRILDNLEEQVHGGKKPDYLNLQAEFIKGDVRDYDVLKQALGGIEVVFHEAAAVGVAQSNYEIKKYTDVNVGGTANLLDIVVNDKHSSVKKILTTSSMTAYAEGMYRCPQCGQVKGELRPLNQLEQKDWQMYCPNCHSSIEPIPTPETAPQPCNSIYALSKKTQEEMLMLTGKMYQMPTVALRCFNVYGPRQSISNPYTGVTAIFIARLKNNQPPVIYEEGLQTRDFISVHDVIEALILAMSNPKANYQVMNIGSGQPTTIKDVASRLARLMDKPIQPQISGEFRINDIRHCYADISLAEKILGWRPKVNFDQGMRELIDWSLTQPSTDDFIKAEQQLRQRGLL</sequence>
<evidence type="ECO:0000256" key="1">
    <source>
        <dbReference type="ARBA" id="ARBA00007637"/>
    </source>
</evidence>
<dbReference type="PRINTS" id="PR01713">
    <property type="entry name" value="NUCEPIMERASE"/>
</dbReference>
<protein>
    <submittedName>
        <fullName evidence="4">Nucleoside-diphosphate-sugar epimerase</fullName>
    </submittedName>
</protein>
<evidence type="ECO:0000259" key="2">
    <source>
        <dbReference type="Pfam" id="PF01370"/>
    </source>
</evidence>
<comment type="caution">
    <text evidence="4">The sequence shown here is derived from an EMBL/GenBank/DDBJ whole genome shotgun (WGS) entry which is preliminary data.</text>
</comment>
<organism evidence="4 5">
    <name type="scientific">Candidatus Roizmanbacteria bacterium RIFCSPLOWO2_02_FULL_41_9</name>
    <dbReference type="NCBI Taxonomy" id="1802077"/>
    <lineage>
        <taxon>Bacteria</taxon>
        <taxon>Candidatus Roizmaniibacteriota</taxon>
    </lineage>
</organism>
<reference evidence="4 5" key="1">
    <citation type="journal article" date="2016" name="Nat. Commun.">
        <title>Thousands of microbial genomes shed light on interconnected biogeochemical processes in an aquifer system.</title>
        <authorList>
            <person name="Anantharaman K."/>
            <person name="Brown C.T."/>
            <person name="Hug L.A."/>
            <person name="Sharon I."/>
            <person name="Castelle C.J."/>
            <person name="Probst A.J."/>
            <person name="Thomas B.C."/>
            <person name="Singh A."/>
            <person name="Wilkins M.J."/>
            <person name="Karaoz U."/>
            <person name="Brodie E.L."/>
            <person name="Williams K.H."/>
            <person name="Hubbard S.S."/>
            <person name="Banfield J.F."/>
        </authorList>
    </citation>
    <scope>NUCLEOTIDE SEQUENCE [LARGE SCALE GENOMIC DNA]</scope>
</reference>
<dbReference type="Gene3D" id="3.40.50.720">
    <property type="entry name" value="NAD(P)-binding Rossmann-like Domain"/>
    <property type="match status" value="1"/>
</dbReference>
<comment type="similarity">
    <text evidence="1">Belongs to the NAD(P)-dependent epimerase/dehydratase family.</text>
</comment>
<dbReference type="SUPFAM" id="SSF51735">
    <property type="entry name" value="NAD(P)-binding Rossmann-fold domains"/>
    <property type="match status" value="1"/>
</dbReference>
<dbReference type="Proteomes" id="UP000178039">
    <property type="component" value="Unassembled WGS sequence"/>
</dbReference>
<dbReference type="PANTHER" id="PTHR43000">
    <property type="entry name" value="DTDP-D-GLUCOSE 4,6-DEHYDRATASE-RELATED"/>
    <property type="match status" value="1"/>
</dbReference>
<gene>
    <name evidence="4" type="ORF">A3H86_02390</name>
</gene>
<dbReference type="InterPro" id="IPR016040">
    <property type="entry name" value="NAD(P)-bd_dom"/>
</dbReference>
<evidence type="ECO:0000259" key="3">
    <source>
        <dbReference type="Pfam" id="PF16363"/>
    </source>
</evidence>
<dbReference type="InterPro" id="IPR001509">
    <property type="entry name" value="Epimerase_deHydtase"/>
</dbReference>
<dbReference type="Pfam" id="PF01370">
    <property type="entry name" value="Epimerase"/>
    <property type="match status" value="1"/>
</dbReference>
<feature type="domain" description="NAD-dependent epimerase/dehydratase" evidence="2">
    <location>
        <begin position="3"/>
        <end position="131"/>
    </location>
</feature>
<evidence type="ECO:0000313" key="5">
    <source>
        <dbReference type="Proteomes" id="UP000178039"/>
    </source>
</evidence>
<dbReference type="EMBL" id="MGBB01000043">
    <property type="protein sequence ID" value="OGK57954.1"/>
    <property type="molecule type" value="Genomic_DNA"/>
</dbReference>
<evidence type="ECO:0000313" key="4">
    <source>
        <dbReference type="EMBL" id="OGK57954.1"/>
    </source>
</evidence>
<dbReference type="InterPro" id="IPR036291">
    <property type="entry name" value="NAD(P)-bd_dom_sf"/>
</dbReference>
<name>A0A1F7JQR9_9BACT</name>
<accession>A0A1F7JQR9</accession>
<dbReference type="Pfam" id="PF16363">
    <property type="entry name" value="GDP_Man_Dehyd"/>
    <property type="match status" value="1"/>
</dbReference>